<proteinExistence type="predicted"/>
<evidence type="ECO:0000313" key="1">
    <source>
        <dbReference type="EMBL" id="ADH60693.1"/>
    </source>
</evidence>
<organism evidence="1 2">
    <name type="scientific">Thermoanaerobacter mathranii subsp. mathranii (strain DSM 11426 / CCUG 53645 / CIP 108742 / A3)</name>
    <dbReference type="NCBI Taxonomy" id="583358"/>
    <lineage>
        <taxon>Bacteria</taxon>
        <taxon>Bacillati</taxon>
        <taxon>Bacillota</taxon>
        <taxon>Clostridia</taxon>
        <taxon>Thermoanaerobacterales</taxon>
        <taxon>Thermoanaerobacteraceae</taxon>
        <taxon>Thermoanaerobacter</taxon>
    </lineage>
</organism>
<reference evidence="1 2" key="1">
    <citation type="submission" date="2010-05" db="EMBL/GenBank/DDBJ databases">
        <title>Complete sequence of Thermoanaerobacter mathranii subsp. mathranii mathranii str. A3.</title>
        <authorList>
            <consortium name="US DOE Joint Genome Institute"/>
            <person name="Lucas S."/>
            <person name="Copeland A."/>
            <person name="Lapidus A."/>
            <person name="Cheng J.-F."/>
            <person name="Bruce D."/>
            <person name="Goodwin L."/>
            <person name="Pitluck S."/>
            <person name="Held B."/>
            <person name="Detter J.C."/>
            <person name="Han C."/>
            <person name="Tapia R."/>
            <person name="Land M."/>
            <person name="Hauser L."/>
            <person name="Kyrpides N."/>
            <person name="Mikhailova N."/>
            <person name="Zhou J."/>
            <person name="Hemme C."/>
            <person name="Woyke T."/>
        </authorList>
    </citation>
    <scope>NUCLEOTIDE SEQUENCE [LARGE SCALE GENOMIC DNA]</scope>
    <source>
        <strain evidence="1 2">A3</strain>
    </source>
</reference>
<dbReference type="InterPro" id="IPR022476">
    <property type="entry name" value="Spore_YabP/YqfC"/>
</dbReference>
<gene>
    <name evidence="1" type="ordered locus">Tmath_0959</name>
</gene>
<name>A0ABN3Z5Z0_THEM3</name>
<dbReference type="Pfam" id="PF07873">
    <property type="entry name" value="YabP"/>
    <property type="match status" value="1"/>
</dbReference>
<dbReference type="InterPro" id="IPR022477">
    <property type="entry name" value="Spore_YqfC"/>
</dbReference>
<sequence length="89" mass="9988">MRDGIKNELVNAIDFPKEVLLNLPKVTLIGKNHVTIENHKGIIEYIPERIRVNTTIGVVRILGKKMIVNSIMTEVITISGEITNIEILV</sequence>
<dbReference type="Proteomes" id="UP000002064">
    <property type="component" value="Chromosome"/>
</dbReference>
<dbReference type="RefSeq" id="WP_013150168.1">
    <property type="nucleotide sequence ID" value="NC_014209.1"/>
</dbReference>
<dbReference type="NCBIfam" id="TIGR02856">
    <property type="entry name" value="spore_yqfC"/>
    <property type="match status" value="1"/>
</dbReference>
<protein>
    <submittedName>
        <fullName evidence="1">Sporulation protein YqfC</fullName>
    </submittedName>
</protein>
<keyword evidence="2" id="KW-1185">Reference proteome</keyword>
<dbReference type="EMBL" id="CP002032">
    <property type="protein sequence ID" value="ADH60693.1"/>
    <property type="molecule type" value="Genomic_DNA"/>
</dbReference>
<evidence type="ECO:0000313" key="2">
    <source>
        <dbReference type="Proteomes" id="UP000002064"/>
    </source>
</evidence>
<accession>A0ABN3Z5Z0</accession>